<proteinExistence type="predicted"/>
<feature type="signal peptide" evidence="1">
    <location>
        <begin position="1"/>
        <end position="20"/>
    </location>
</feature>
<name>A0A0B3SXB6_9RHOB</name>
<dbReference type="InterPro" id="IPR029045">
    <property type="entry name" value="ClpP/crotonase-like_dom_sf"/>
</dbReference>
<evidence type="ECO:0000256" key="1">
    <source>
        <dbReference type="SAM" id="SignalP"/>
    </source>
</evidence>
<dbReference type="EMBL" id="JSUQ01000001">
    <property type="protein sequence ID" value="KHQ55064.1"/>
    <property type="molecule type" value="Genomic_DNA"/>
</dbReference>
<reference evidence="3 4" key="1">
    <citation type="submission" date="2014-10" db="EMBL/GenBank/DDBJ databases">
        <title>Genome sequence of Ponticoccus sp. strain UMTAT08 isolated from clonal culture of toxic dinoflagellate Alexandrium tamiyavanichii.</title>
        <authorList>
            <person name="Gan H.Y."/>
            <person name="Muhd D.-D."/>
            <person name="Mohd Noor M.E."/>
            <person name="Yeong Y.S."/>
            <person name="Usup G."/>
        </authorList>
    </citation>
    <scope>NUCLEOTIDE SEQUENCE [LARGE SCALE GENOMIC DNA]</scope>
    <source>
        <strain evidence="3 4">UMTAT08</strain>
    </source>
</reference>
<dbReference type="AlphaFoldDB" id="A0A0B3SXB6"/>
<evidence type="ECO:0000259" key="2">
    <source>
        <dbReference type="Pfam" id="PF01471"/>
    </source>
</evidence>
<comment type="caution">
    <text evidence="3">The sequence shown here is derived from an EMBL/GenBank/DDBJ whole genome shotgun (WGS) entry which is preliminary data.</text>
</comment>
<dbReference type="InterPro" id="IPR002477">
    <property type="entry name" value="Peptidoglycan-bd-like"/>
</dbReference>
<dbReference type="Gene3D" id="1.10.101.10">
    <property type="entry name" value="PGBD-like superfamily/PGBD"/>
    <property type="match status" value="1"/>
</dbReference>
<protein>
    <submittedName>
        <fullName evidence="3">Putative Lipoprotein</fullName>
    </submittedName>
</protein>
<gene>
    <name evidence="3" type="ORF">OA50_00098</name>
</gene>
<dbReference type="SUPFAM" id="SSF52096">
    <property type="entry name" value="ClpP/crotonase"/>
    <property type="match status" value="1"/>
</dbReference>
<evidence type="ECO:0000313" key="3">
    <source>
        <dbReference type="EMBL" id="KHQ55064.1"/>
    </source>
</evidence>
<dbReference type="RefSeq" id="WP_190285380.1">
    <property type="nucleotide sequence ID" value="NZ_JSUQ01000001.1"/>
</dbReference>
<dbReference type="InterPro" id="IPR036365">
    <property type="entry name" value="PGBD-like_sf"/>
</dbReference>
<dbReference type="STRING" id="561184.SAMN05216376_103102"/>
<keyword evidence="3" id="KW-0449">Lipoprotein</keyword>
<feature type="domain" description="Peptidoglycan binding-like" evidence="2">
    <location>
        <begin position="388"/>
        <end position="441"/>
    </location>
</feature>
<feature type="chain" id="PRO_5002085211" evidence="1">
    <location>
        <begin position="21"/>
        <end position="485"/>
    </location>
</feature>
<dbReference type="Pfam" id="PF01471">
    <property type="entry name" value="PG_binding_1"/>
    <property type="match status" value="1"/>
</dbReference>
<keyword evidence="1" id="KW-0732">Signal</keyword>
<dbReference type="Proteomes" id="UP000030960">
    <property type="component" value="Unassembled WGS sequence"/>
</dbReference>
<dbReference type="SUPFAM" id="SSF47090">
    <property type="entry name" value="PGBD-like"/>
    <property type="match status" value="1"/>
</dbReference>
<evidence type="ECO:0000313" key="4">
    <source>
        <dbReference type="Proteomes" id="UP000030960"/>
    </source>
</evidence>
<sequence length="485" mass="53059">MVFALFLALMALFLPATALAATITPGGDVIMQCDATLTGEIRDGDANKLRSFAKQNGWEPAFAGSGSTDGIRTLCLDSNGGSYLEGIELGNVIGSIGIRTAVGPDRTCESACALTFMYGTFRTFEDIILPERRLHPRGTLGFHAPGLVVPRGDYTEDAVNDAYRVAIQSVERLASMRGMGQSIFPQALFLTILGTPPEEMRYVRTVQEAATWNIEVFPVGFPTTDRHRAVLNACTNGSPNAGVLAVFNRRTGPNLDLIESAKWDAGELRITTRDFFHVEAMSKCRLVQQNNAAQRSHLGKVEFLDVGVLSNSPLYRFFFFPPDMPIRDIPERPGMSDGQFFEALAGARPMPAPDAPRTEAPPPTATPAALIAPLATEADEARLNLDRAARQEIQRRLTLAGFDPGGVDGDLGPNSRRAIRDWQQARGFPASGHLNASQRTRLIEDSRELYDGWLAEEQAKPGKRRVKVCQRGALGLLVNCRMEWR</sequence>
<organism evidence="3 4">
    <name type="scientific">Mameliella alba</name>
    <dbReference type="NCBI Taxonomy" id="561184"/>
    <lineage>
        <taxon>Bacteria</taxon>
        <taxon>Pseudomonadati</taxon>
        <taxon>Pseudomonadota</taxon>
        <taxon>Alphaproteobacteria</taxon>
        <taxon>Rhodobacterales</taxon>
        <taxon>Roseobacteraceae</taxon>
        <taxon>Mameliella</taxon>
    </lineage>
</organism>
<accession>A0A0B3SXB6</accession>
<keyword evidence="4" id="KW-1185">Reference proteome</keyword>
<dbReference type="InterPro" id="IPR036366">
    <property type="entry name" value="PGBDSf"/>
</dbReference>